<dbReference type="Pfam" id="PF02223">
    <property type="entry name" value="Thymidylate_kin"/>
    <property type="match status" value="1"/>
</dbReference>
<dbReference type="GO" id="GO:0005737">
    <property type="term" value="C:cytoplasm"/>
    <property type="evidence" value="ECO:0007669"/>
    <property type="project" value="TreeGrafter"/>
</dbReference>
<evidence type="ECO:0000256" key="5">
    <source>
        <dbReference type="ARBA" id="ARBA00022777"/>
    </source>
</evidence>
<organism evidence="9 10">
    <name type="scientific">Acidianus brierleyi</name>
    <dbReference type="NCBI Taxonomy" id="41673"/>
    <lineage>
        <taxon>Archaea</taxon>
        <taxon>Thermoproteota</taxon>
        <taxon>Thermoprotei</taxon>
        <taxon>Sulfolobales</taxon>
        <taxon>Sulfolobaceae</taxon>
        <taxon>Acidianus</taxon>
    </lineage>
</organism>
<keyword evidence="2 7" id="KW-0808">Transferase</keyword>
<keyword evidence="3 7" id="KW-0545">Nucleotide biosynthesis</keyword>
<keyword evidence="10" id="KW-1185">Reference proteome</keyword>
<protein>
    <recommendedName>
        <fullName evidence="7">Probable thymidylate kinase</fullName>
        <ecNumber evidence="7">2.7.4.9</ecNumber>
    </recommendedName>
    <alternativeName>
        <fullName evidence="7">dTMP kinase</fullName>
    </alternativeName>
</protein>
<keyword evidence="4 7" id="KW-0547">Nucleotide-binding</keyword>
<dbReference type="EC" id="2.7.4.9" evidence="7"/>
<dbReference type="GO" id="GO:0006233">
    <property type="term" value="P:dTDP biosynthetic process"/>
    <property type="evidence" value="ECO:0007669"/>
    <property type="project" value="InterPro"/>
</dbReference>
<evidence type="ECO:0000256" key="4">
    <source>
        <dbReference type="ARBA" id="ARBA00022741"/>
    </source>
</evidence>
<dbReference type="InterPro" id="IPR027417">
    <property type="entry name" value="P-loop_NTPase"/>
</dbReference>
<keyword evidence="5 7" id="KW-0418">Kinase</keyword>
<dbReference type="PANTHER" id="PTHR10344:SF1">
    <property type="entry name" value="THYMIDYLATE KINASE"/>
    <property type="match status" value="1"/>
</dbReference>
<dbReference type="KEGG" id="abri:DFR85_02465"/>
<dbReference type="SUPFAM" id="SSF52540">
    <property type="entry name" value="P-loop containing nucleoside triphosphate hydrolases"/>
    <property type="match status" value="1"/>
</dbReference>
<evidence type="ECO:0000259" key="8">
    <source>
        <dbReference type="Pfam" id="PF02223"/>
    </source>
</evidence>
<proteinExistence type="inferred from homology"/>
<dbReference type="OrthoDB" id="43083at2157"/>
<evidence type="ECO:0000256" key="6">
    <source>
        <dbReference type="ARBA" id="ARBA00022840"/>
    </source>
</evidence>
<dbReference type="InterPro" id="IPR018094">
    <property type="entry name" value="Thymidylate_kinase"/>
</dbReference>
<evidence type="ECO:0000256" key="1">
    <source>
        <dbReference type="ARBA" id="ARBA00009776"/>
    </source>
</evidence>
<dbReference type="HAMAP" id="MF_00165">
    <property type="entry name" value="Thymidylate_kinase"/>
    <property type="match status" value="1"/>
</dbReference>
<feature type="binding site" evidence="7">
    <location>
        <begin position="10"/>
        <end position="17"/>
    </location>
    <ligand>
        <name>ATP</name>
        <dbReference type="ChEBI" id="CHEBI:30616"/>
    </ligand>
</feature>
<reference evidence="9 10" key="1">
    <citation type="submission" date="2018-05" db="EMBL/GenBank/DDBJ databases">
        <title>Complete Genome Sequences of Extremely Thermoacidophilic, Metal-Mobilizing Type-Strain Members of the Archaeal Family Sulfolobaceae: Acidianus brierleyi DSM-1651T, Acidianus sulfidivorans DSM-18786T, Metallosphaera hakonensis DSM-7519T, and Metallosphaera prunae DSM-10039T.</title>
        <authorList>
            <person name="Counts J.A."/>
            <person name="Kelly R.M."/>
        </authorList>
    </citation>
    <scope>NUCLEOTIDE SEQUENCE [LARGE SCALE GENOMIC DNA]</scope>
    <source>
        <strain evidence="9 10">DSM 1651</strain>
    </source>
</reference>
<dbReference type="GO" id="GO:0006227">
    <property type="term" value="P:dUDP biosynthetic process"/>
    <property type="evidence" value="ECO:0007669"/>
    <property type="project" value="TreeGrafter"/>
</dbReference>
<evidence type="ECO:0000256" key="2">
    <source>
        <dbReference type="ARBA" id="ARBA00022679"/>
    </source>
</evidence>
<dbReference type="GO" id="GO:0006235">
    <property type="term" value="P:dTTP biosynthetic process"/>
    <property type="evidence" value="ECO:0007669"/>
    <property type="project" value="UniProtKB-UniRule"/>
</dbReference>
<dbReference type="PANTHER" id="PTHR10344">
    <property type="entry name" value="THYMIDYLATE KINASE"/>
    <property type="match status" value="1"/>
</dbReference>
<dbReference type="NCBIfam" id="TIGR00041">
    <property type="entry name" value="DTMP_kinase"/>
    <property type="match status" value="1"/>
</dbReference>
<dbReference type="AlphaFoldDB" id="A0A2U9ICC8"/>
<dbReference type="Proteomes" id="UP000248044">
    <property type="component" value="Chromosome"/>
</dbReference>
<keyword evidence="6 7" id="KW-0067">ATP-binding</keyword>
<evidence type="ECO:0000256" key="7">
    <source>
        <dbReference type="HAMAP-Rule" id="MF_00165"/>
    </source>
</evidence>
<dbReference type="CDD" id="cd01672">
    <property type="entry name" value="TMPK"/>
    <property type="match status" value="1"/>
</dbReference>
<dbReference type="Gene3D" id="3.40.50.300">
    <property type="entry name" value="P-loop containing nucleotide triphosphate hydrolases"/>
    <property type="match status" value="1"/>
</dbReference>
<evidence type="ECO:0000256" key="3">
    <source>
        <dbReference type="ARBA" id="ARBA00022727"/>
    </source>
</evidence>
<comment type="similarity">
    <text evidence="1 7">Belongs to the thymidylate kinase family.</text>
</comment>
<dbReference type="GO" id="GO:0004798">
    <property type="term" value="F:dTMP kinase activity"/>
    <property type="evidence" value="ECO:0007669"/>
    <property type="project" value="UniProtKB-UniRule"/>
</dbReference>
<accession>A0A2U9ICC8</accession>
<evidence type="ECO:0000313" key="9">
    <source>
        <dbReference type="EMBL" id="AWR93644.1"/>
    </source>
</evidence>
<sequence>MKGSLIAFEGIDGSGKSSQTVLLRDWLLEKRDTFLTEWNSSEWIHGIIKEAKKKNILTPITFSLIHATDFADRYEKYILPMLKTGFAVIADRYVYTAYARDSVRGVNIDWVKKLYSFARKPDITFYIRVTPEVALDRIKKSRRQIKPTEAGSDVFPGLKPEDGFLKYQSAVLEVYDKIADENNFFIIDGTLSPREIQKIIREKVMEIWKEEK</sequence>
<dbReference type="EMBL" id="CP029289">
    <property type="protein sequence ID" value="AWR93644.1"/>
    <property type="molecule type" value="Genomic_DNA"/>
</dbReference>
<gene>
    <name evidence="7 9" type="primary">tmk</name>
    <name evidence="9" type="ORF">DFR85_02465</name>
</gene>
<dbReference type="InterPro" id="IPR039430">
    <property type="entry name" value="Thymidylate_kin-like_dom"/>
</dbReference>
<dbReference type="RefSeq" id="WP_110269528.1">
    <property type="nucleotide sequence ID" value="NZ_CP029289.2"/>
</dbReference>
<dbReference type="GO" id="GO:0005524">
    <property type="term" value="F:ATP binding"/>
    <property type="evidence" value="ECO:0007669"/>
    <property type="project" value="UniProtKB-UniRule"/>
</dbReference>
<dbReference type="GeneID" id="36830983"/>
<comment type="catalytic activity">
    <reaction evidence="7">
        <text>dTMP + ATP = dTDP + ADP</text>
        <dbReference type="Rhea" id="RHEA:13517"/>
        <dbReference type="ChEBI" id="CHEBI:30616"/>
        <dbReference type="ChEBI" id="CHEBI:58369"/>
        <dbReference type="ChEBI" id="CHEBI:63528"/>
        <dbReference type="ChEBI" id="CHEBI:456216"/>
        <dbReference type="EC" id="2.7.4.9"/>
    </reaction>
</comment>
<feature type="domain" description="Thymidylate kinase-like" evidence="8">
    <location>
        <begin position="8"/>
        <end position="198"/>
    </location>
</feature>
<evidence type="ECO:0000313" key="10">
    <source>
        <dbReference type="Proteomes" id="UP000248044"/>
    </source>
</evidence>
<name>A0A2U9ICC8_9CREN</name>